<evidence type="ECO:0000256" key="3">
    <source>
        <dbReference type="ARBA" id="ARBA00022801"/>
    </source>
</evidence>
<dbReference type="GO" id="GO:0006508">
    <property type="term" value="P:proteolysis"/>
    <property type="evidence" value="ECO:0007669"/>
    <property type="project" value="UniProtKB-KW"/>
</dbReference>
<dbReference type="AlphaFoldDB" id="A0A1B1YGT5"/>
<keyword evidence="2" id="KW-0645">Protease</keyword>
<feature type="coiled-coil region" evidence="4">
    <location>
        <begin position="179"/>
        <end position="206"/>
    </location>
</feature>
<protein>
    <recommendedName>
        <fullName evidence="5">Prohead serine protease domain-containing protein</fullName>
    </recommendedName>
</protein>
<accession>A0A1B1YGT5</accession>
<name>A0A1B1YGT5_THEST</name>
<reference evidence="6 7" key="1">
    <citation type="submission" date="2016-02" db="EMBL/GenBank/DDBJ databases">
        <title>Comparison of Clostridium stercorarium subspecies using comparative genomics and transcriptomics.</title>
        <authorList>
            <person name="Schellenberg J."/>
            <person name="Thallinger G."/>
            <person name="Levin D.B."/>
            <person name="Zhang X."/>
            <person name="Alvare G."/>
            <person name="Fristensky B."/>
            <person name="Sparling R."/>
        </authorList>
    </citation>
    <scope>NUCLEOTIDE SEQUENCE [LARGE SCALE GENOMIC DNA]</scope>
    <source>
        <strain evidence="6 7">DSM 2910</strain>
    </source>
</reference>
<dbReference type="Proteomes" id="UP000092971">
    <property type="component" value="Chromosome"/>
</dbReference>
<dbReference type="InterPro" id="IPR006433">
    <property type="entry name" value="Prohead_protease"/>
</dbReference>
<dbReference type="GO" id="GO:0008233">
    <property type="term" value="F:peptidase activity"/>
    <property type="evidence" value="ECO:0007669"/>
    <property type="project" value="UniProtKB-KW"/>
</dbReference>
<feature type="domain" description="Prohead serine protease" evidence="5">
    <location>
        <begin position="31"/>
        <end position="180"/>
    </location>
</feature>
<evidence type="ECO:0000313" key="6">
    <source>
        <dbReference type="EMBL" id="ANW99950.1"/>
    </source>
</evidence>
<organism evidence="6 7">
    <name type="scientific">Thermoclostridium stercorarium subsp. thermolacticum DSM 2910</name>
    <dbReference type="NCBI Taxonomy" id="1121336"/>
    <lineage>
        <taxon>Bacteria</taxon>
        <taxon>Bacillati</taxon>
        <taxon>Bacillota</taxon>
        <taxon>Clostridia</taxon>
        <taxon>Eubacteriales</taxon>
        <taxon>Oscillospiraceae</taxon>
        <taxon>Thermoclostridium</taxon>
    </lineage>
</organism>
<evidence type="ECO:0000256" key="4">
    <source>
        <dbReference type="SAM" id="Coils"/>
    </source>
</evidence>
<evidence type="ECO:0000256" key="1">
    <source>
        <dbReference type="ARBA" id="ARBA00022612"/>
    </source>
</evidence>
<dbReference type="NCBIfam" id="TIGR01543">
    <property type="entry name" value="proheadase_HK97"/>
    <property type="match status" value="1"/>
</dbReference>
<proteinExistence type="predicted"/>
<evidence type="ECO:0000256" key="2">
    <source>
        <dbReference type="ARBA" id="ARBA00022670"/>
    </source>
</evidence>
<dbReference type="InterPro" id="IPR054613">
    <property type="entry name" value="Peptidase_S78_dom"/>
</dbReference>
<dbReference type="EMBL" id="CP014672">
    <property type="protein sequence ID" value="ANW99950.1"/>
    <property type="molecule type" value="Genomic_DNA"/>
</dbReference>
<keyword evidence="4" id="KW-0175">Coiled coil</keyword>
<evidence type="ECO:0000313" key="7">
    <source>
        <dbReference type="Proteomes" id="UP000092971"/>
    </source>
</evidence>
<dbReference type="Pfam" id="PF04586">
    <property type="entry name" value="Peptidase_S78"/>
    <property type="match status" value="1"/>
</dbReference>
<evidence type="ECO:0000259" key="5">
    <source>
        <dbReference type="Pfam" id="PF04586"/>
    </source>
</evidence>
<keyword evidence="3" id="KW-0378">Hydrolase</keyword>
<sequence length="210" mass="24166">MTQFKGGSEKKMKPAQKEIRLAEIRALEPVQDNENEMIVEGRAIVYDSPTVMYEIDGVKYYEVIQRGALEGADLKDVPFKYNHSDSVMIMARTRNKTLELIPDDQGLLIRAKLANTTTGRDLYELIKRGDIDKMSFAFTVAEDSYDKETRTRVIKRFKKIWDVSAVDTPAYQDTYISARSFFEAQAEAERQAAEAAEELRKRLIIKTYLF</sequence>
<gene>
    <name evidence="6" type="ORF">CSTERTH_01050</name>
</gene>
<keyword evidence="1" id="KW-1188">Viral release from host cell</keyword>